<evidence type="ECO:0000256" key="1">
    <source>
        <dbReference type="SAM" id="MobiDB-lite"/>
    </source>
</evidence>
<organism evidence="2">
    <name type="scientific">Puccinia triticina (isolate 1-1 / race 1 (BBBD))</name>
    <name type="common">Brown leaf rust fungus</name>
    <dbReference type="NCBI Taxonomy" id="630390"/>
    <lineage>
        <taxon>Eukaryota</taxon>
        <taxon>Fungi</taxon>
        <taxon>Dikarya</taxon>
        <taxon>Basidiomycota</taxon>
        <taxon>Pucciniomycotina</taxon>
        <taxon>Pucciniomycetes</taxon>
        <taxon>Pucciniales</taxon>
        <taxon>Pucciniaceae</taxon>
        <taxon>Puccinia</taxon>
    </lineage>
</organism>
<protein>
    <submittedName>
        <fullName evidence="2 3">Uncharacterized protein</fullName>
    </submittedName>
</protein>
<dbReference type="Proteomes" id="UP000005240">
    <property type="component" value="Unassembled WGS sequence"/>
</dbReference>
<keyword evidence="4" id="KW-1185">Reference proteome</keyword>
<feature type="compositionally biased region" description="Low complexity" evidence="1">
    <location>
        <begin position="108"/>
        <end position="125"/>
    </location>
</feature>
<accession>A0A180GXI8</accession>
<dbReference type="VEuPathDB" id="FungiDB:PTTG_26098"/>
<proteinExistence type="predicted"/>
<reference evidence="2" key="1">
    <citation type="submission" date="2009-11" db="EMBL/GenBank/DDBJ databases">
        <authorList>
            <consortium name="The Broad Institute Genome Sequencing Platform"/>
            <person name="Ward D."/>
            <person name="Feldgarden M."/>
            <person name="Earl A."/>
            <person name="Young S.K."/>
            <person name="Zeng Q."/>
            <person name="Koehrsen M."/>
            <person name="Alvarado L."/>
            <person name="Berlin A."/>
            <person name="Bochicchio J."/>
            <person name="Borenstein D."/>
            <person name="Chapman S.B."/>
            <person name="Chen Z."/>
            <person name="Engels R."/>
            <person name="Freedman E."/>
            <person name="Gellesch M."/>
            <person name="Goldberg J."/>
            <person name="Griggs A."/>
            <person name="Gujja S."/>
            <person name="Heilman E."/>
            <person name="Heiman D."/>
            <person name="Hepburn T."/>
            <person name="Howarth C."/>
            <person name="Jen D."/>
            <person name="Larson L."/>
            <person name="Lewis B."/>
            <person name="Mehta T."/>
            <person name="Park D."/>
            <person name="Pearson M."/>
            <person name="Roberts A."/>
            <person name="Saif S."/>
            <person name="Shea T."/>
            <person name="Shenoy N."/>
            <person name="Sisk P."/>
            <person name="Stolte C."/>
            <person name="Sykes S."/>
            <person name="Thomson T."/>
            <person name="Walk T."/>
            <person name="White J."/>
            <person name="Yandava C."/>
            <person name="Izard J."/>
            <person name="Baranova O.V."/>
            <person name="Blanton J.M."/>
            <person name="Tanner A.C."/>
            <person name="Dewhirst F.E."/>
            <person name="Haas B."/>
            <person name="Nusbaum C."/>
            <person name="Birren B."/>
        </authorList>
    </citation>
    <scope>NUCLEOTIDE SEQUENCE [LARGE SCALE GENOMIC DNA]</scope>
    <source>
        <strain evidence="2">1-1 BBBD Race 1</strain>
    </source>
</reference>
<feature type="compositionally biased region" description="Basic and acidic residues" evidence="1">
    <location>
        <begin position="137"/>
        <end position="171"/>
    </location>
</feature>
<sequence>MPNKSDVSDNVSCASSTRSSHPPLVPAGDFKRATSKAPKTKLAAGGGVHISEPPALQTTVPPSGIGGEHTHNGNVTLTSHGIPQDPGGVDRPRASPAFDGRLKSLFHSPDSSPSDPSPQQESSLQQERRPSPSRAKSSRESSSEKPRRSSSRTRKDGRSAEPSETDVRRTLQDVSNDSGGVSTSGRVVQSSSPRELGPLTICDAKKVFSLLFTQIKEIIDDNSKLVLANLRPFIQSELISSLKSFHQELLTPISKSIQHSNDKLNTHCKDITTAFTNISNLCNSILLQSGSHHKQIKDFGKTIQTLTAKIPEKNASNSCECEFNKITFKEDLEDLSTHLKGEMSKQLESIKREVSAIIGSQDQKLVYAVQDVAARIESLGAEIMALSLDREQAREFSPRSENTLRQNPDQEKSSSIKLETAIPSSSNVMLFGITQEIKNLATAIQEKNHSSISEGTVKAMIAELDEGHRKDFSALSTKLDRLLSQFREDGADVRSELAQLNDRIGSENCSKGLEKEPINRNTYNRPPLSHNTQDNYHAPFEQPSHHSVSEIQKHLWGAVNKLEWPKFSGQGEYDHTEFIDWINTCRAETKVPDKFIQIKLLSILTGVAGLWYKAMRKDHSTEKWDFWKRAITLQYGTSNWMRKKQEAFDKDKFIAGETPVSSWVTRQYKRLRDFEPQLSLQSINFRLLGLMDREVEYAAKTSMGSTKADMSALINVLEDIVDKTRLGRKKFFPKTAMPEKTVAKSAKTKDRTPTLTVYRGLGSGWEQKPWMMTLRLAPGSRVKHTHWVGSKELLTKFSERRPVVRGPQANQLEAGYKA</sequence>
<name>A0A180GXI8_PUCT1</name>
<reference evidence="3 4" key="3">
    <citation type="journal article" date="2017" name="G3 (Bethesda)">
        <title>Comparative analysis highlights variable genome content of wheat rusts and divergence of the mating loci.</title>
        <authorList>
            <person name="Cuomo C.A."/>
            <person name="Bakkeren G."/>
            <person name="Khalil H.B."/>
            <person name="Panwar V."/>
            <person name="Joly D."/>
            <person name="Linning R."/>
            <person name="Sakthikumar S."/>
            <person name="Song X."/>
            <person name="Adiconis X."/>
            <person name="Fan L."/>
            <person name="Goldberg J.M."/>
            <person name="Levin J.Z."/>
            <person name="Young S."/>
            <person name="Zeng Q."/>
            <person name="Anikster Y."/>
            <person name="Bruce M."/>
            <person name="Wang M."/>
            <person name="Yin C."/>
            <person name="McCallum B."/>
            <person name="Szabo L.J."/>
            <person name="Hulbert S."/>
            <person name="Chen X."/>
            <person name="Fellers J.P."/>
        </authorList>
    </citation>
    <scope>NUCLEOTIDE SEQUENCE</scope>
    <source>
        <strain evidence="4">Isolate 1-1 / race 1 (BBBD)</strain>
        <strain evidence="3">isolate 1-1 / race 1 (BBBD)</strain>
    </source>
</reference>
<gene>
    <name evidence="2" type="ORF">PTTG_26098</name>
</gene>
<evidence type="ECO:0000313" key="4">
    <source>
        <dbReference type="Proteomes" id="UP000005240"/>
    </source>
</evidence>
<evidence type="ECO:0000313" key="3">
    <source>
        <dbReference type="EnsemblFungi" id="PTTG_26098-t43_1-p1"/>
    </source>
</evidence>
<feature type="compositionally biased region" description="Polar residues" evidence="1">
    <location>
        <begin position="72"/>
        <end position="81"/>
    </location>
</feature>
<feature type="region of interest" description="Disordered" evidence="1">
    <location>
        <begin position="1"/>
        <end position="195"/>
    </location>
</feature>
<feature type="compositionally biased region" description="Polar residues" evidence="1">
    <location>
        <begin position="8"/>
        <end position="20"/>
    </location>
</feature>
<reference evidence="3" key="4">
    <citation type="submission" date="2025-05" db="UniProtKB">
        <authorList>
            <consortium name="EnsemblFungi"/>
        </authorList>
    </citation>
    <scope>IDENTIFICATION</scope>
    <source>
        <strain evidence="3">isolate 1-1 / race 1 (BBBD)</strain>
    </source>
</reference>
<dbReference type="EMBL" id="ADAS02000014">
    <property type="protein sequence ID" value="OAV97254.1"/>
    <property type="molecule type" value="Genomic_DNA"/>
</dbReference>
<dbReference type="OrthoDB" id="2507294at2759"/>
<dbReference type="STRING" id="630390.A0A180GXI8"/>
<feature type="region of interest" description="Disordered" evidence="1">
    <location>
        <begin position="391"/>
        <end position="417"/>
    </location>
</feature>
<evidence type="ECO:0000313" key="2">
    <source>
        <dbReference type="EMBL" id="OAV97254.1"/>
    </source>
</evidence>
<feature type="compositionally biased region" description="Polar residues" evidence="1">
    <location>
        <begin position="172"/>
        <end position="193"/>
    </location>
</feature>
<dbReference type="EnsemblFungi" id="PTTG_26098-t43_1">
    <property type="protein sequence ID" value="PTTG_26098-t43_1-p1"/>
    <property type="gene ID" value="PTTG_26098"/>
</dbReference>
<reference evidence="2" key="2">
    <citation type="submission" date="2016-05" db="EMBL/GenBank/DDBJ databases">
        <title>Comparative analysis highlights variable genome content of wheat rusts and divergence of the mating loci.</title>
        <authorList>
            <person name="Cuomo C.A."/>
            <person name="Bakkeren G."/>
            <person name="Szabo L."/>
            <person name="Khalil H."/>
            <person name="Joly D."/>
            <person name="Goldberg J."/>
            <person name="Young S."/>
            <person name="Zeng Q."/>
            <person name="Fellers J."/>
        </authorList>
    </citation>
    <scope>NUCLEOTIDE SEQUENCE [LARGE SCALE GENOMIC DNA]</scope>
    <source>
        <strain evidence="2">1-1 BBBD Race 1</strain>
    </source>
</reference>
<dbReference type="AlphaFoldDB" id="A0A180GXI8"/>